<dbReference type="AlphaFoldDB" id="A0AAU8K8T4"/>
<reference evidence="1" key="1">
    <citation type="submission" date="2024-06" db="EMBL/GenBank/DDBJ databases">
        <title>The genome sequences of Kitasatospora sp. strain HUAS MG31.</title>
        <authorList>
            <person name="Mo P."/>
        </authorList>
    </citation>
    <scope>NUCLEOTIDE SEQUENCE</scope>
    <source>
        <strain evidence="1">HUAS MG31</strain>
        <plasmid evidence="1">punmamed1</plasmid>
    </source>
</reference>
<geneLocation type="plasmid" evidence="1">
    <name>punmamed1</name>
</geneLocation>
<keyword evidence="1" id="KW-0614">Plasmid</keyword>
<dbReference type="RefSeq" id="WP_354645354.1">
    <property type="nucleotide sequence ID" value="NZ_CP159873.1"/>
</dbReference>
<dbReference type="SUPFAM" id="SSF52833">
    <property type="entry name" value="Thioredoxin-like"/>
    <property type="match status" value="1"/>
</dbReference>
<dbReference type="KEGG" id="kcm:ABWK59_36435"/>
<gene>
    <name evidence="1" type="ORF">ABWK59_36435</name>
</gene>
<evidence type="ECO:0008006" key="2">
    <source>
        <dbReference type="Google" id="ProtNLM"/>
    </source>
</evidence>
<protein>
    <recommendedName>
        <fullName evidence="2">Thioredoxin domain-containing protein</fullName>
    </recommendedName>
</protein>
<proteinExistence type="predicted"/>
<dbReference type="Gene3D" id="3.40.30.10">
    <property type="entry name" value="Glutaredoxin"/>
    <property type="match status" value="1"/>
</dbReference>
<name>A0AAU8K8T4_9ACTN</name>
<accession>A0AAU8K8T4</accession>
<evidence type="ECO:0000313" key="1">
    <source>
        <dbReference type="EMBL" id="XCM84419.1"/>
    </source>
</evidence>
<organism evidence="1">
    <name type="scientific">Kitasatospora camelliae</name>
    <dbReference type="NCBI Taxonomy" id="3156397"/>
    <lineage>
        <taxon>Bacteria</taxon>
        <taxon>Bacillati</taxon>
        <taxon>Actinomycetota</taxon>
        <taxon>Actinomycetes</taxon>
        <taxon>Kitasatosporales</taxon>
        <taxon>Streptomycetaceae</taxon>
        <taxon>Kitasatospora</taxon>
    </lineage>
</organism>
<sequence>MLPALIALTALLAIATAANLLLTFAVVRRLRAVEEAGPPAPRRPPVGTRVADFTAPAVSGRTVTRADLLGGERVVGFLQVGCGPCADLIDTLAGHPALAALPGYFFVSGDPSDPLAREMAGKLGVLGEVALVGDGLDVPAAFGGVEAFPTLLVVRDALVTASGHDLAALPRSAERDPVGAAGGRR</sequence>
<dbReference type="InterPro" id="IPR036249">
    <property type="entry name" value="Thioredoxin-like_sf"/>
</dbReference>
<dbReference type="EMBL" id="CP159873">
    <property type="protein sequence ID" value="XCM84419.1"/>
    <property type="molecule type" value="Genomic_DNA"/>
</dbReference>